<dbReference type="EMBL" id="ML736193">
    <property type="protein sequence ID" value="KAE8379497.1"/>
    <property type="molecule type" value="Genomic_DNA"/>
</dbReference>
<gene>
    <name evidence="2" type="ORF">BDV26DRAFT_259236</name>
</gene>
<name>A0A5N7BCV7_9EURO</name>
<reference evidence="2 3" key="1">
    <citation type="submission" date="2019-04" db="EMBL/GenBank/DDBJ databases">
        <title>Friends and foes A comparative genomics studyof 23 Aspergillus species from section Flavi.</title>
        <authorList>
            <consortium name="DOE Joint Genome Institute"/>
            <person name="Kjaerbolling I."/>
            <person name="Vesth T."/>
            <person name="Frisvad J.C."/>
            <person name="Nybo J.L."/>
            <person name="Theobald S."/>
            <person name="Kildgaard S."/>
            <person name="Isbrandt T."/>
            <person name="Kuo A."/>
            <person name="Sato A."/>
            <person name="Lyhne E.K."/>
            <person name="Kogle M.E."/>
            <person name="Wiebenga A."/>
            <person name="Kun R.S."/>
            <person name="Lubbers R.J."/>
            <person name="Makela M.R."/>
            <person name="Barry K."/>
            <person name="Chovatia M."/>
            <person name="Clum A."/>
            <person name="Daum C."/>
            <person name="Haridas S."/>
            <person name="He G."/>
            <person name="LaButti K."/>
            <person name="Lipzen A."/>
            <person name="Mondo S."/>
            <person name="Riley R."/>
            <person name="Salamov A."/>
            <person name="Simmons B.A."/>
            <person name="Magnuson J.K."/>
            <person name="Henrissat B."/>
            <person name="Mortensen U.H."/>
            <person name="Larsen T.O."/>
            <person name="Devries R.P."/>
            <person name="Grigoriev I.V."/>
            <person name="Machida M."/>
            <person name="Baker S.E."/>
            <person name="Andersen M.R."/>
        </authorList>
    </citation>
    <scope>NUCLEOTIDE SEQUENCE [LARGE SCALE GENOMIC DNA]</scope>
    <source>
        <strain evidence="2 3">IBT 29228</strain>
    </source>
</reference>
<organism evidence="2 3">
    <name type="scientific">Aspergillus bertholletiae</name>
    <dbReference type="NCBI Taxonomy" id="1226010"/>
    <lineage>
        <taxon>Eukaryota</taxon>
        <taxon>Fungi</taxon>
        <taxon>Dikarya</taxon>
        <taxon>Ascomycota</taxon>
        <taxon>Pezizomycotina</taxon>
        <taxon>Eurotiomycetes</taxon>
        <taxon>Eurotiomycetidae</taxon>
        <taxon>Eurotiales</taxon>
        <taxon>Aspergillaceae</taxon>
        <taxon>Aspergillus</taxon>
        <taxon>Aspergillus subgen. Circumdati</taxon>
    </lineage>
</organism>
<sequence length="127" mass="14800">MYLSLSSLFMIESMREKKPPILRKGWSQPTEVVSMYSTRLTVNIRLMNDGTSSSPSPLPHLVYYHKSLRQKELYIYTMILILIHASAYYVRALSHGFEFMYRLNYVRKIVRVCMCVCVCVCVESSVT</sequence>
<accession>A0A5N7BCV7</accession>
<feature type="transmembrane region" description="Helical" evidence="1">
    <location>
        <begin position="73"/>
        <end position="89"/>
    </location>
</feature>
<protein>
    <submittedName>
        <fullName evidence="2">Uncharacterized protein</fullName>
    </submittedName>
</protein>
<keyword evidence="1" id="KW-1133">Transmembrane helix</keyword>
<keyword evidence="3" id="KW-1185">Reference proteome</keyword>
<keyword evidence="1" id="KW-0812">Transmembrane</keyword>
<evidence type="ECO:0000256" key="1">
    <source>
        <dbReference type="SAM" id="Phobius"/>
    </source>
</evidence>
<dbReference type="AlphaFoldDB" id="A0A5N7BCV7"/>
<evidence type="ECO:0000313" key="2">
    <source>
        <dbReference type="EMBL" id="KAE8379497.1"/>
    </source>
</evidence>
<dbReference type="Proteomes" id="UP000326198">
    <property type="component" value="Unassembled WGS sequence"/>
</dbReference>
<proteinExistence type="predicted"/>
<keyword evidence="1" id="KW-0472">Membrane</keyword>
<evidence type="ECO:0000313" key="3">
    <source>
        <dbReference type="Proteomes" id="UP000326198"/>
    </source>
</evidence>